<dbReference type="EnsemblPlants" id="Ma06_t27760.1">
    <property type="protein sequence ID" value="Ma06_p27760.1"/>
    <property type="gene ID" value="Ma06_g27760"/>
</dbReference>
<evidence type="ECO:0000313" key="2">
    <source>
        <dbReference type="EMBL" id="CAG1847595.1"/>
    </source>
</evidence>
<evidence type="ECO:0000313" key="4">
    <source>
        <dbReference type="Proteomes" id="UP000012960"/>
    </source>
</evidence>
<gene>
    <name evidence="2" type="ORF">GSMUA_173900.1</name>
</gene>
<accession>A0A804JL71</accession>
<dbReference type="Gramene" id="Ma06_t27760.1">
    <property type="protein sequence ID" value="Ma06_p27760.1"/>
    <property type="gene ID" value="Ma06_g27760"/>
</dbReference>
<feature type="region of interest" description="Disordered" evidence="1">
    <location>
        <begin position="1"/>
        <end position="42"/>
    </location>
</feature>
<dbReference type="InParanoid" id="A0A804JL71"/>
<proteinExistence type="predicted"/>
<reference evidence="3" key="2">
    <citation type="submission" date="2021-05" db="UniProtKB">
        <authorList>
            <consortium name="EnsemblPlants"/>
        </authorList>
    </citation>
    <scope>IDENTIFICATION</scope>
    <source>
        <strain evidence="3">subsp. malaccensis</strain>
    </source>
</reference>
<evidence type="ECO:0000313" key="3">
    <source>
        <dbReference type="EnsemblPlants" id="Ma06_p27760.1"/>
    </source>
</evidence>
<evidence type="ECO:0000256" key="1">
    <source>
        <dbReference type="SAM" id="MobiDB-lite"/>
    </source>
</evidence>
<feature type="compositionally biased region" description="Basic and acidic residues" evidence="1">
    <location>
        <begin position="1"/>
        <end position="14"/>
    </location>
</feature>
<dbReference type="AlphaFoldDB" id="A0A804JL71"/>
<name>A0A804JL71_MUSAM</name>
<dbReference type="EMBL" id="HG996471">
    <property type="protein sequence ID" value="CAG1847595.1"/>
    <property type="molecule type" value="Genomic_DNA"/>
</dbReference>
<keyword evidence="4" id="KW-1185">Reference proteome</keyword>
<reference evidence="2" key="1">
    <citation type="submission" date="2021-03" db="EMBL/GenBank/DDBJ databases">
        <authorList>
            <consortium name="Genoscope - CEA"/>
            <person name="William W."/>
        </authorList>
    </citation>
    <scope>NUCLEOTIDE SEQUENCE</scope>
    <source>
        <strain evidence="2">Doubled-haploid Pahang</strain>
    </source>
</reference>
<sequence>MHESSLAGRSDRPKHGTHQLPRSRHQPGNKSFSSVHTVGPTV</sequence>
<dbReference type="Proteomes" id="UP000012960">
    <property type="component" value="Unplaced"/>
</dbReference>
<feature type="compositionally biased region" description="Basic residues" evidence="1">
    <location>
        <begin position="15"/>
        <end position="27"/>
    </location>
</feature>
<organism evidence="3 4">
    <name type="scientific">Musa acuminata subsp. malaccensis</name>
    <name type="common">Wild banana</name>
    <name type="synonym">Musa malaccensis</name>
    <dbReference type="NCBI Taxonomy" id="214687"/>
    <lineage>
        <taxon>Eukaryota</taxon>
        <taxon>Viridiplantae</taxon>
        <taxon>Streptophyta</taxon>
        <taxon>Embryophyta</taxon>
        <taxon>Tracheophyta</taxon>
        <taxon>Spermatophyta</taxon>
        <taxon>Magnoliopsida</taxon>
        <taxon>Liliopsida</taxon>
        <taxon>Zingiberales</taxon>
        <taxon>Musaceae</taxon>
        <taxon>Musa</taxon>
    </lineage>
</organism>
<protein>
    <submittedName>
        <fullName evidence="2">(wild Malaysian banana) hypothetical protein</fullName>
    </submittedName>
</protein>